<dbReference type="AlphaFoldDB" id="A0A422Q0X7"/>
<comment type="caution">
    <text evidence="2">The sequence shown here is derived from an EMBL/GenBank/DDBJ whole genome shotgun (WGS) entry which is preliminary data.</text>
</comment>
<protein>
    <submittedName>
        <fullName evidence="2">Uncharacterized protein</fullName>
    </submittedName>
</protein>
<name>A0A422Q0X7_9TRYP</name>
<dbReference type="GeneID" id="40316357"/>
<accession>A0A422Q0X7</accession>
<feature type="region of interest" description="Disordered" evidence="1">
    <location>
        <begin position="111"/>
        <end position="135"/>
    </location>
</feature>
<dbReference type="RefSeq" id="XP_029230218.1">
    <property type="nucleotide sequence ID" value="XM_029369669.1"/>
</dbReference>
<feature type="compositionally biased region" description="Low complexity" evidence="1">
    <location>
        <begin position="19"/>
        <end position="31"/>
    </location>
</feature>
<evidence type="ECO:0000313" key="2">
    <source>
        <dbReference type="EMBL" id="RNF23646.1"/>
    </source>
</evidence>
<proteinExistence type="predicted"/>
<dbReference type="EMBL" id="MKKU01000114">
    <property type="protein sequence ID" value="RNF23646.1"/>
    <property type="molecule type" value="Genomic_DNA"/>
</dbReference>
<reference evidence="2 3" key="1">
    <citation type="journal article" date="2018" name="BMC Genomics">
        <title>Genomic comparison of Trypanosoma conorhini and Trypanosoma rangeli to Trypanosoma cruzi strains of high and low virulence.</title>
        <authorList>
            <person name="Bradwell K.R."/>
            <person name="Koparde V.N."/>
            <person name="Matveyev A.V."/>
            <person name="Serrano M.G."/>
            <person name="Alves J.M."/>
            <person name="Parikh H."/>
            <person name="Huang B."/>
            <person name="Lee V."/>
            <person name="Espinosa-Alvarez O."/>
            <person name="Ortiz P.A."/>
            <person name="Costa-Martins A.G."/>
            <person name="Teixeira M.M."/>
            <person name="Buck G.A."/>
        </authorList>
    </citation>
    <scope>NUCLEOTIDE SEQUENCE [LARGE SCALE GENOMIC DNA]</scope>
    <source>
        <strain evidence="2 3">025E</strain>
    </source>
</reference>
<sequence>MEEPTDAPAREAEGLQPLAAAEAAAPSDAAARPCRVSVPLRRPRRGPSPEDVSSGTRHAAETGAMGVLAGRERLPAVCRNPAVGRLQYSRAGDAVVRSAWGTVRSPTGTAAAAAASSSAPRTTAAKTRPSTTRCPSWGKFALRQEQHLAPIKQVANTATAAPCVTATKPPAPSSRRNSPELIVSPSKHALFDRAYEGLLRERTILERISAIVEEVRNAAISDAAAAAEASNELHIMYNPLADATAPPWTKEDTSVSAEVATLTFPALPSIARPQTACCNGKNRSSVRCGCPASAPRPQLSLAALLREQRGSLGIPEEPSISEAEHGTLLPCVTRPANNPQA</sequence>
<feature type="region of interest" description="Disordered" evidence="1">
    <location>
        <begin position="1"/>
        <end position="59"/>
    </location>
</feature>
<organism evidence="2 3">
    <name type="scientific">Trypanosoma conorhini</name>
    <dbReference type="NCBI Taxonomy" id="83891"/>
    <lineage>
        <taxon>Eukaryota</taxon>
        <taxon>Discoba</taxon>
        <taxon>Euglenozoa</taxon>
        <taxon>Kinetoplastea</taxon>
        <taxon>Metakinetoplastina</taxon>
        <taxon>Trypanosomatida</taxon>
        <taxon>Trypanosomatidae</taxon>
        <taxon>Trypanosoma</taxon>
    </lineage>
</organism>
<evidence type="ECO:0000256" key="1">
    <source>
        <dbReference type="SAM" id="MobiDB-lite"/>
    </source>
</evidence>
<evidence type="ECO:0000313" key="3">
    <source>
        <dbReference type="Proteomes" id="UP000284403"/>
    </source>
</evidence>
<dbReference type="OrthoDB" id="10577039at2759"/>
<dbReference type="Proteomes" id="UP000284403">
    <property type="component" value="Unassembled WGS sequence"/>
</dbReference>
<gene>
    <name evidence="2" type="ORF">Tco025E_02746</name>
</gene>
<feature type="compositionally biased region" description="Low complexity" evidence="1">
    <location>
        <begin position="111"/>
        <end position="133"/>
    </location>
</feature>
<keyword evidence="3" id="KW-1185">Reference proteome</keyword>